<dbReference type="Pfam" id="PF14014">
    <property type="entry name" value="DUF4230"/>
    <property type="match status" value="1"/>
</dbReference>
<evidence type="ECO:0008006" key="2">
    <source>
        <dbReference type="Google" id="ProtNLM"/>
    </source>
</evidence>
<comment type="caution">
    <text evidence="1">The sequence shown here is derived from an EMBL/GenBank/DDBJ whole genome shotgun (WGS) entry which is preliminary data.</text>
</comment>
<evidence type="ECO:0000313" key="1">
    <source>
        <dbReference type="EMBL" id="MPN51458.1"/>
    </source>
</evidence>
<dbReference type="AlphaFoldDB" id="A0A645IJJ3"/>
<dbReference type="EMBL" id="VSSQ01116601">
    <property type="protein sequence ID" value="MPN51458.1"/>
    <property type="molecule type" value="Genomic_DNA"/>
</dbReference>
<gene>
    <name evidence="1" type="ORF">SDC9_199104</name>
</gene>
<accession>A0A645IJJ3</accession>
<name>A0A645IJJ3_9ZZZZ</name>
<proteinExistence type="predicted"/>
<organism evidence="1">
    <name type="scientific">bioreactor metagenome</name>
    <dbReference type="NCBI Taxonomy" id="1076179"/>
    <lineage>
        <taxon>unclassified sequences</taxon>
        <taxon>metagenomes</taxon>
        <taxon>ecological metagenomes</taxon>
    </lineage>
</organism>
<reference evidence="1" key="1">
    <citation type="submission" date="2019-08" db="EMBL/GenBank/DDBJ databases">
        <authorList>
            <person name="Kucharzyk K."/>
            <person name="Murdoch R.W."/>
            <person name="Higgins S."/>
            <person name="Loffler F."/>
        </authorList>
    </citation>
    <scope>NUCLEOTIDE SEQUENCE</scope>
</reference>
<protein>
    <recommendedName>
        <fullName evidence="2">DUF4230 domain-containing protein</fullName>
    </recommendedName>
</protein>
<sequence>MVERTTGLLRVFDKDLEQTARQQAVDDIRRAARNAGIQKEADKRARLQLEVLFRQMGFTEVEFKSP</sequence>
<dbReference type="InterPro" id="IPR025324">
    <property type="entry name" value="DUF4230"/>
</dbReference>